<evidence type="ECO:0000313" key="4">
    <source>
        <dbReference type="Proteomes" id="UP000824120"/>
    </source>
</evidence>
<dbReference type="PANTHER" id="PTHR35725">
    <property type="entry name" value="CLASSICAL ARABINOGALACTAN PROTEIN 26"/>
    <property type="match status" value="1"/>
</dbReference>
<reference evidence="3 4" key="1">
    <citation type="submission" date="2020-09" db="EMBL/GenBank/DDBJ databases">
        <title>De no assembly of potato wild relative species, Solanum commersonii.</title>
        <authorList>
            <person name="Cho K."/>
        </authorList>
    </citation>
    <scope>NUCLEOTIDE SEQUENCE [LARGE SCALE GENOMIC DNA]</scope>
    <source>
        <strain evidence="3">LZ3.2</strain>
        <tissue evidence="3">Leaf</tissue>
    </source>
</reference>
<dbReference type="OrthoDB" id="1165939at2759"/>
<keyword evidence="4" id="KW-1185">Reference proteome</keyword>
<keyword evidence="2" id="KW-0732">Signal</keyword>
<name>A0A9J5XGZ5_SOLCO</name>
<dbReference type="AlphaFoldDB" id="A0A9J5XGZ5"/>
<feature type="chain" id="PRO_5039940969" evidence="2">
    <location>
        <begin position="26"/>
        <end position="214"/>
    </location>
</feature>
<organism evidence="3 4">
    <name type="scientific">Solanum commersonii</name>
    <name type="common">Commerson's wild potato</name>
    <name type="synonym">Commerson's nightshade</name>
    <dbReference type="NCBI Taxonomy" id="4109"/>
    <lineage>
        <taxon>Eukaryota</taxon>
        <taxon>Viridiplantae</taxon>
        <taxon>Streptophyta</taxon>
        <taxon>Embryophyta</taxon>
        <taxon>Tracheophyta</taxon>
        <taxon>Spermatophyta</taxon>
        <taxon>Magnoliopsida</taxon>
        <taxon>eudicotyledons</taxon>
        <taxon>Gunneridae</taxon>
        <taxon>Pentapetalae</taxon>
        <taxon>asterids</taxon>
        <taxon>lamiids</taxon>
        <taxon>Solanales</taxon>
        <taxon>Solanaceae</taxon>
        <taxon>Solanoideae</taxon>
        <taxon>Solaneae</taxon>
        <taxon>Solanum</taxon>
    </lineage>
</organism>
<protein>
    <submittedName>
        <fullName evidence="3">Uncharacterized protein</fullName>
    </submittedName>
</protein>
<proteinExistence type="predicted"/>
<comment type="caution">
    <text evidence="3">The sequence shown here is derived from an EMBL/GenBank/DDBJ whole genome shotgun (WGS) entry which is preliminary data.</text>
</comment>
<evidence type="ECO:0000313" key="3">
    <source>
        <dbReference type="EMBL" id="KAG5587625.1"/>
    </source>
</evidence>
<evidence type="ECO:0000256" key="1">
    <source>
        <dbReference type="SAM" id="MobiDB-lite"/>
    </source>
</evidence>
<accession>A0A9J5XGZ5</accession>
<feature type="signal peptide" evidence="2">
    <location>
        <begin position="1"/>
        <end position="25"/>
    </location>
</feature>
<gene>
    <name evidence="3" type="ORF">H5410_048059</name>
</gene>
<dbReference type="InterPro" id="IPR039346">
    <property type="entry name" value="AGP25/26"/>
</dbReference>
<dbReference type="PANTHER" id="PTHR35725:SF4">
    <property type="entry name" value="CLASSICAL ARABINOGALACTAN PROTEIN 26"/>
    <property type="match status" value="1"/>
</dbReference>
<evidence type="ECO:0000256" key="2">
    <source>
        <dbReference type="SAM" id="SignalP"/>
    </source>
</evidence>
<dbReference type="EMBL" id="JACXVP010000009">
    <property type="protein sequence ID" value="KAG5587625.1"/>
    <property type="molecule type" value="Genomic_DNA"/>
</dbReference>
<sequence>MASTSKSTRFFLIFVVIDYFSLSLALHKSPSLSNIPSSSISAAPALLPNPPALSPDISPLFPSPGGSELAPTDSSLPLIPSSPSPPNPDAMIAPGPVYMPFSPTQSLPVSSGAPLFSSLCTMVVLSLISTWFTQLPGVSSNAGKNGGRRLETLFYEDGLILGVNSWSVSMFLGDGCASMKVEACLLCDKKVPPKLKHKIYKVVVRPILLYEIES</sequence>
<feature type="region of interest" description="Disordered" evidence="1">
    <location>
        <begin position="64"/>
        <end position="85"/>
    </location>
</feature>
<dbReference type="Proteomes" id="UP000824120">
    <property type="component" value="Chromosome 9"/>
</dbReference>